<protein>
    <submittedName>
        <fullName evidence="2">IS630 family transposase</fullName>
    </submittedName>
</protein>
<dbReference type="AlphaFoldDB" id="A0A540WLB4"/>
<evidence type="ECO:0000313" key="2">
    <source>
        <dbReference type="EMBL" id="TQF09801.1"/>
    </source>
</evidence>
<evidence type="ECO:0000313" key="3">
    <source>
        <dbReference type="Proteomes" id="UP000315369"/>
    </source>
</evidence>
<comment type="caution">
    <text evidence="2">The sequence shown here is derived from an EMBL/GenBank/DDBJ whole genome shotgun (WGS) entry which is preliminary data.</text>
</comment>
<feature type="non-terminal residue" evidence="2">
    <location>
        <position position="1"/>
    </location>
</feature>
<gene>
    <name evidence="2" type="ORF">FJV41_42800</name>
    <name evidence="1" type="ORF">FJV41_46315</name>
</gene>
<reference evidence="2 3" key="1">
    <citation type="submission" date="2019-06" db="EMBL/GenBank/DDBJ databases">
        <authorList>
            <person name="Livingstone P."/>
            <person name="Whitworth D."/>
        </authorList>
    </citation>
    <scope>NUCLEOTIDE SEQUENCE [LARGE SCALE GENOMIC DNA]</scope>
    <source>
        <strain evidence="2 3">AM401</strain>
    </source>
</reference>
<dbReference type="Proteomes" id="UP000315369">
    <property type="component" value="Unassembled WGS sequence"/>
</dbReference>
<proteinExistence type="predicted"/>
<evidence type="ECO:0000313" key="1">
    <source>
        <dbReference type="EMBL" id="TQF09125.1"/>
    </source>
</evidence>
<sequence>LMVRVHAYLAARNAQRSASPSLRRADLRRAV</sequence>
<dbReference type="EMBL" id="VIFM01000389">
    <property type="protein sequence ID" value="TQF09125.1"/>
    <property type="molecule type" value="Genomic_DNA"/>
</dbReference>
<dbReference type="EMBL" id="VIFM01000308">
    <property type="protein sequence ID" value="TQF09801.1"/>
    <property type="molecule type" value="Genomic_DNA"/>
</dbReference>
<organism evidence="2 3">
    <name type="scientific">Myxococcus llanfairpwllgwyngyllgogerychwyrndrobwllllantysiliogogogochensis</name>
    <dbReference type="NCBI Taxonomy" id="2590453"/>
    <lineage>
        <taxon>Bacteria</taxon>
        <taxon>Pseudomonadati</taxon>
        <taxon>Myxococcota</taxon>
        <taxon>Myxococcia</taxon>
        <taxon>Myxococcales</taxon>
        <taxon>Cystobacterineae</taxon>
        <taxon>Myxococcaceae</taxon>
        <taxon>Myxococcus</taxon>
    </lineage>
</organism>
<accession>A0A540WLB4</accession>
<name>A0A540WLB4_9BACT</name>
<keyword evidence="3" id="KW-1185">Reference proteome</keyword>